<dbReference type="InterPro" id="IPR053812">
    <property type="entry name" value="HTH_Sigma70_ECF-like"/>
</dbReference>
<feature type="domain" description="RNA polymerase sigma-70 ECF-like HTH" evidence="1">
    <location>
        <begin position="6"/>
        <end position="179"/>
    </location>
</feature>
<dbReference type="OrthoDB" id="128473at2"/>
<proteinExistence type="predicted"/>
<dbReference type="EMBL" id="NKHF01000102">
    <property type="protein sequence ID" value="PCK29803.1"/>
    <property type="molecule type" value="Genomic_DNA"/>
</dbReference>
<accession>A0A2A5JK61</accession>
<name>A0A2A5JK61_PSEO7</name>
<dbReference type="InterPro" id="IPR013324">
    <property type="entry name" value="RNA_pol_sigma_r3/r4-like"/>
</dbReference>
<organism evidence="2 3">
    <name type="scientific">Pseudoalteromonas piscicida</name>
    <dbReference type="NCBI Taxonomy" id="43662"/>
    <lineage>
        <taxon>Bacteria</taxon>
        <taxon>Pseudomonadati</taxon>
        <taxon>Pseudomonadota</taxon>
        <taxon>Gammaproteobacteria</taxon>
        <taxon>Alteromonadales</taxon>
        <taxon>Pseudoalteromonadaceae</taxon>
        <taxon>Pseudoalteromonas</taxon>
    </lineage>
</organism>
<evidence type="ECO:0000313" key="3">
    <source>
        <dbReference type="Proteomes" id="UP000228621"/>
    </source>
</evidence>
<dbReference type="InterPro" id="IPR036388">
    <property type="entry name" value="WH-like_DNA-bd_sf"/>
</dbReference>
<reference evidence="3" key="1">
    <citation type="journal article" date="2019" name="Genome Announc.">
        <title>Draft Genome Sequence of Pseudoalteromonas piscicida Strain 36Y ROTHPW, an Hypersaline Seawater Isolate from the South Coast of Sonora, Mexico.</title>
        <authorList>
            <person name="Sanchez-Diaz R."/>
            <person name="Molina-Garza Z.J."/>
            <person name="Cruz-Suarez L.E."/>
            <person name="Selvin J."/>
            <person name="Kiran G.S."/>
            <person name="Ibarra-Gamez J.C."/>
            <person name="Gomez-Gil B."/>
            <person name="Galaviz-Silva L."/>
        </authorList>
    </citation>
    <scope>NUCLEOTIDE SEQUENCE [LARGE SCALE GENOMIC DNA]</scope>
    <source>
        <strain evidence="3">36Y_RITHPW</strain>
    </source>
</reference>
<dbReference type="Proteomes" id="UP000228621">
    <property type="component" value="Unassembled WGS sequence"/>
</dbReference>
<keyword evidence="3" id="KW-1185">Reference proteome</keyword>
<dbReference type="Gene3D" id="1.10.10.10">
    <property type="entry name" value="Winged helix-like DNA-binding domain superfamily/Winged helix DNA-binding domain"/>
    <property type="match status" value="1"/>
</dbReference>
<comment type="caution">
    <text evidence="2">The sequence shown here is derived from an EMBL/GenBank/DDBJ whole genome shotgun (WGS) entry which is preliminary data.</text>
</comment>
<evidence type="ECO:0000259" key="1">
    <source>
        <dbReference type="Pfam" id="PF07638"/>
    </source>
</evidence>
<protein>
    <recommendedName>
        <fullName evidence="1">RNA polymerase sigma-70 ECF-like HTH domain-containing protein</fullName>
    </recommendedName>
</protein>
<gene>
    <name evidence="2" type="ORF">CEX98_20665</name>
</gene>
<dbReference type="AlphaFoldDB" id="A0A2A5JK61"/>
<sequence>MDIIALLANWQKDCKESEKKLKALVYNHLKNVCSSHLKAHKKQLDATFILNNLPNTTCLLHQSLMELIPPNYGIEHQTQLNRYLSLFIRNVLRDEIRKLKAQKRTPPPYWVEEATEASPDQYLALDNALSQLAKQYPTKADIFSQHYFLGLQAEQLAEQLNISKATVYRELEAAKAFIRVNT</sequence>
<dbReference type="Pfam" id="PF07638">
    <property type="entry name" value="Sigma70_ECF"/>
    <property type="match status" value="1"/>
</dbReference>
<evidence type="ECO:0000313" key="2">
    <source>
        <dbReference type="EMBL" id="PCK29803.1"/>
    </source>
</evidence>
<dbReference type="SUPFAM" id="SSF88659">
    <property type="entry name" value="Sigma3 and sigma4 domains of RNA polymerase sigma factors"/>
    <property type="match status" value="1"/>
</dbReference>
<dbReference type="RefSeq" id="WP_099643895.1">
    <property type="nucleotide sequence ID" value="NZ_JAQPZX010000037.1"/>
</dbReference>